<dbReference type="CDD" id="cd10917">
    <property type="entry name" value="CE4_NodB_like_6s_7s"/>
    <property type="match status" value="1"/>
</dbReference>
<dbReference type="Pfam" id="PF01522">
    <property type="entry name" value="Polysacc_deac_1"/>
    <property type="match status" value="1"/>
</dbReference>
<dbReference type="EMBL" id="BBLT01000010">
    <property type="protein sequence ID" value="GAL87037.1"/>
    <property type="molecule type" value="Genomic_DNA"/>
</dbReference>
<evidence type="ECO:0000313" key="2">
    <source>
        <dbReference type="EMBL" id="GAL87037.1"/>
    </source>
</evidence>
<evidence type="ECO:0000259" key="1">
    <source>
        <dbReference type="PROSITE" id="PS51677"/>
    </source>
</evidence>
<dbReference type="PROSITE" id="PS51677">
    <property type="entry name" value="NODB"/>
    <property type="match status" value="1"/>
</dbReference>
<dbReference type="InterPro" id="IPR050248">
    <property type="entry name" value="Polysacc_deacetylase_ArnD"/>
</dbReference>
<organism evidence="2 3">
    <name type="scientific">Sporocytophaga myxococcoides</name>
    <dbReference type="NCBI Taxonomy" id="153721"/>
    <lineage>
        <taxon>Bacteria</taxon>
        <taxon>Pseudomonadati</taxon>
        <taxon>Bacteroidota</taxon>
        <taxon>Cytophagia</taxon>
        <taxon>Cytophagales</taxon>
        <taxon>Cytophagaceae</taxon>
        <taxon>Sporocytophaga</taxon>
    </lineage>
</organism>
<dbReference type="SUPFAM" id="SSF88713">
    <property type="entry name" value="Glycoside hydrolase/deacetylase"/>
    <property type="match status" value="1"/>
</dbReference>
<protein>
    <submittedName>
        <fullName evidence="2">Polysaccharide deacetylase</fullName>
    </submittedName>
</protein>
<dbReference type="Gene3D" id="3.20.20.370">
    <property type="entry name" value="Glycoside hydrolase/deacetylase"/>
    <property type="match status" value="1"/>
</dbReference>
<dbReference type="InterPro" id="IPR002509">
    <property type="entry name" value="NODB_dom"/>
</dbReference>
<feature type="domain" description="NodB homology" evidence="1">
    <location>
        <begin position="30"/>
        <end position="208"/>
    </location>
</feature>
<keyword evidence="3" id="KW-1185">Reference proteome</keyword>
<gene>
    <name evidence="2" type="ORF">MYP_4267</name>
</gene>
<dbReference type="Proteomes" id="UP000030185">
    <property type="component" value="Unassembled WGS sequence"/>
</dbReference>
<dbReference type="STRING" id="153721.MYP_4267"/>
<reference evidence="2 3" key="1">
    <citation type="submission" date="2014-09" db="EMBL/GenBank/DDBJ databases">
        <title>Sporocytophaga myxococcoides PG-01 genome sequencing.</title>
        <authorList>
            <person name="Liu L."/>
            <person name="Gao P.J."/>
            <person name="Chen G.J."/>
            <person name="Wang L.S."/>
        </authorList>
    </citation>
    <scope>NUCLEOTIDE SEQUENCE [LARGE SCALE GENOMIC DNA]</scope>
    <source>
        <strain evidence="2 3">PG-01</strain>
    </source>
</reference>
<dbReference type="eggNOG" id="COG0726">
    <property type="taxonomic scope" value="Bacteria"/>
</dbReference>
<accession>A0A098LKY2</accession>
<proteinExistence type="predicted"/>
<name>A0A098LKY2_9BACT</name>
<dbReference type="AlphaFoldDB" id="A0A098LKY2"/>
<dbReference type="PANTHER" id="PTHR10587">
    <property type="entry name" value="GLYCOSYL TRANSFERASE-RELATED"/>
    <property type="match status" value="1"/>
</dbReference>
<dbReference type="GO" id="GO:0016810">
    <property type="term" value="F:hydrolase activity, acting on carbon-nitrogen (but not peptide) bonds"/>
    <property type="evidence" value="ECO:0007669"/>
    <property type="project" value="InterPro"/>
</dbReference>
<evidence type="ECO:0000313" key="3">
    <source>
        <dbReference type="Proteomes" id="UP000030185"/>
    </source>
</evidence>
<sequence length="222" mass="25293">MYSAVVFYGVTYLSAGFFVKAVCSGPDSKKELCITFDDGPHPEITPRILKILKEHSVPAAFFVIGKNIEGNEGLLQKTDQEGHIVGNHTFNHSFWFDLKSPSGMKLELKQTDDKIREVLGKYPLYFRPPYGVTNPPLYKALRDTRYSTIGWNVRSFDTVVMDKINLLDKLKKALKPGAIYLFHDTNDRTVEILESFILYAKENGYSFVSIEKFVNKDAYAFN</sequence>
<dbReference type="InterPro" id="IPR011330">
    <property type="entry name" value="Glyco_hydro/deAcase_b/a-brl"/>
</dbReference>
<comment type="caution">
    <text evidence="2">The sequence shown here is derived from an EMBL/GenBank/DDBJ whole genome shotgun (WGS) entry which is preliminary data.</text>
</comment>
<dbReference type="GO" id="GO:0005975">
    <property type="term" value="P:carbohydrate metabolic process"/>
    <property type="evidence" value="ECO:0007669"/>
    <property type="project" value="InterPro"/>
</dbReference>